<evidence type="ECO:0000313" key="2">
    <source>
        <dbReference type="Proteomes" id="UP001241472"/>
    </source>
</evidence>
<protein>
    <submittedName>
        <fullName evidence="1">Uncharacterized protein</fullName>
    </submittedName>
</protein>
<dbReference type="InterPro" id="IPR053909">
    <property type="entry name" value="FabMG"/>
</dbReference>
<evidence type="ECO:0000313" key="1">
    <source>
        <dbReference type="EMBL" id="MDP9838787.1"/>
    </source>
</evidence>
<accession>A0ABT9PWE5</accession>
<dbReference type="EMBL" id="JAUSRF010000011">
    <property type="protein sequence ID" value="MDP9838787.1"/>
    <property type="molecule type" value="Genomic_DNA"/>
</dbReference>
<keyword evidence="2" id="KW-1185">Reference proteome</keyword>
<organism evidence="1 2">
    <name type="scientific">Neorhizobium huautlense</name>
    <dbReference type="NCBI Taxonomy" id="67774"/>
    <lineage>
        <taxon>Bacteria</taxon>
        <taxon>Pseudomonadati</taxon>
        <taxon>Pseudomonadota</taxon>
        <taxon>Alphaproteobacteria</taxon>
        <taxon>Hyphomicrobiales</taxon>
        <taxon>Rhizobiaceae</taxon>
        <taxon>Rhizobium/Agrobacterium group</taxon>
        <taxon>Neorhizobium</taxon>
    </lineage>
</organism>
<proteinExistence type="predicted"/>
<dbReference type="Pfam" id="PF22046">
    <property type="entry name" value="FabMG"/>
    <property type="match status" value="1"/>
</dbReference>
<comment type="caution">
    <text evidence="1">The sequence shown here is derived from an EMBL/GenBank/DDBJ whole genome shotgun (WGS) entry which is preliminary data.</text>
</comment>
<name>A0ABT9PWE5_9HYPH</name>
<gene>
    <name evidence="1" type="ORF">J2T09_003559</name>
</gene>
<reference evidence="1 2" key="1">
    <citation type="submission" date="2023-07" db="EMBL/GenBank/DDBJ databases">
        <title>Sorghum-associated microbial communities from plants grown in Nebraska, USA.</title>
        <authorList>
            <person name="Schachtman D."/>
        </authorList>
    </citation>
    <scope>NUCLEOTIDE SEQUENCE [LARGE SCALE GENOMIC DNA]</scope>
    <source>
        <strain evidence="1 2">DS1307</strain>
    </source>
</reference>
<dbReference type="Proteomes" id="UP001241472">
    <property type="component" value="Unassembled WGS sequence"/>
</dbReference>
<sequence length="493" mass="54485">MTSNVTDFDFAVFHFEGICSMSGTAQTYPQKLRECTIMEKPIALDRLSKNTLFEEGDIFVLFGELFGRGYATGLVEEAKRAGMQVVGITVGRRDENNALRPLTGEEHAAAEANLGGKVINIPLMAGFDLDAPPGGPTPTDMLSRLTLENWQHERLDWEYIQRCQEIASARFKNGVAEVMSELEDMIPAGRNVFFAHTMAGGIPKAKIFLVVANRIYKGTGSRHLSSQALVDSDMGKLILQNFDEVSAVTFQHLIDGSASLRARVESTGGQVRYTAYGYHGTAVLIDNSYRWQTYTNYTQGHAKMRLEGIASEAWRNGVMATVYNCPEIRTNSSDVFAGIELPLIPLLLALKKENGGEWADDQWQACQRLLAEGVSLQEVLEKIKRMQANDVMRPFYDFGAWPMPNCQEQADLTIGTSAEIMQMHKDTKSLVSDKLSALVVEATGQIIFSESSAPSGPILWLNHDIVARKLNATHQDNYLERSGTVASKSLEAV</sequence>